<proteinExistence type="predicted"/>
<feature type="domain" description="Bacterial bifunctional deaminase-reductase C-terminal" evidence="1">
    <location>
        <begin position="73"/>
        <end position="164"/>
    </location>
</feature>
<dbReference type="RefSeq" id="WP_013614308.1">
    <property type="nucleotide sequence ID" value="NC_015161.1"/>
</dbReference>
<evidence type="ECO:0000259" key="1">
    <source>
        <dbReference type="Pfam" id="PF01872"/>
    </source>
</evidence>
<dbReference type="OrthoDB" id="195113at2"/>
<dbReference type="EMBL" id="CP002536">
    <property type="protein sequence ID" value="ADY25699.1"/>
    <property type="molecule type" value="Genomic_DNA"/>
</dbReference>
<dbReference type="GO" id="GO:0008703">
    <property type="term" value="F:5-amino-6-(5-phosphoribosylamino)uracil reductase activity"/>
    <property type="evidence" value="ECO:0007669"/>
    <property type="project" value="InterPro"/>
</dbReference>
<name>F0RKK9_DEIPM</name>
<dbReference type="Proteomes" id="UP000007718">
    <property type="component" value="Chromosome"/>
</dbReference>
<dbReference type="KEGG" id="dpt:Deipr_0536"/>
<sequence length="180" mass="19929">MPFIYYTATTLNGHLSTPEHSLDWLFDIPADGVDMAGFEYTALVMGAHTYEWVLTHESLLAEPQKWATLYGDKPVFVFSSRDLPVPAGADVRLLRGSVVEHLPAIRQAAGSSNVWIQGSGDLAGQFLDAGALDEIALDVAPVALTAGMPLLPREVRWPRLKLLEARMNGDFARLRWRVER</sequence>
<dbReference type="AlphaFoldDB" id="F0RKK9"/>
<evidence type="ECO:0000313" key="3">
    <source>
        <dbReference type="Proteomes" id="UP000007718"/>
    </source>
</evidence>
<dbReference type="InterPro" id="IPR024072">
    <property type="entry name" value="DHFR-like_dom_sf"/>
</dbReference>
<accession>F0RKK9</accession>
<dbReference type="eggNOG" id="COG0262">
    <property type="taxonomic scope" value="Bacteria"/>
</dbReference>
<keyword evidence="3" id="KW-1185">Reference proteome</keyword>
<dbReference type="InterPro" id="IPR002734">
    <property type="entry name" value="RibDG_C"/>
</dbReference>
<dbReference type="HOGENOM" id="CLU_043966_4_1_0"/>
<reference evidence="3" key="1">
    <citation type="submission" date="2011-02" db="EMBL/GenBank/DDBJ databases">
        <title>The complete sequence of chromosome of Deinococcus proteolyticus DSM 20540.</title>
        <authorList>
            <consortium name="US DOE Joint Genome Institute (JGI-PGF)"/>
            <person name="Lucas S."/>
            <person name="Copeland A."/>
            <person name="Lapidus A."/>
            <person name="Bruce D."/>
            <person name="Goodwin L."/>
            <person name="Pitluck S."/>
            <person name="Kyrpides N."/>
            <person name="Mavromatis K."/>
            <person name="Pagani I."/>
            <person name="Ivanova N."/>
            <person name="Ovchinnikova G."/>
            <person name="Zeytun A."/>
            <person name="Detter J.C."/>
            <person name="Han C."/>
            <person name="Land M."/>
            <person name="Hauser L."/>
            <person name="Markowitz V."/>
            <person name="Cheng J.-F."/>
            <person name="Hugenholtz P."/>
            <person name="Woyke T."/>
            <person name="Wu D."/>
            <person name="Pukall R."/>
            <person name="Steenblock K."/>
            <person name="Brambilla E."/>
            <person name="Klenk H.-P."/>
            <person name="Eisen J.A."/>
        </authorList>
    </citation>
    <scope>NUCLEOTIDE SEQUENCE [LARGE SCALE GENOMIC DNA]</scope>
    <source>
        <strain evidence="3">ATCC 35074 / DSM 20540 / JCM 6276 / NBRC 101906 / NCIMB 13154 / VKM Ac-1939 / CCM 2703 / MRP</strain>
    </source>
</reference>
<dbReference type="Pfam" id="PF01872">
    <property type="entry name" value="RibD_C"/>
    <property type="match status" value="1"/>
</dbReference>
<protein>
    <submittedName>
        <fullName evidence="2">Bifunctional deaminase-reductase domain protein</fullName>
    </submittedName>
</protein>
<organism evidence="2 3">
    <name type="scientific">Deinococcus proteolyticus (strain ATCC 35074 / DSM 20540 / JCM 6276 / NBRC 101906 / NCIMB 13154 / VKM Ac-1939 / CCM 2703 / MRP)</name>
    <dbReference type="NCBI Taxonomy" id="693977"/>
    <lineage>
        <taxon>Bacteria</taxon>
        <taxon>Thermotogati</taxon>
        <taxon>Deinococcota</taxon>
        <taxon>Deinococci</taxon>
        <taxon>Deinococcales</taxon>
        <taxon>Deinococcaceae</taxon>
        <taxon>Deinococcus</taxon>
    </lineage>
</organism>
<dbReference type="STRING" id="693977.Deipr_0536"/>
<dbReference type="GO" id="GO:0009231">
    <property type="term" value="P:riboflavin biosynthetic process"/>
    <property type="evidence" value="ECO:0007669"/>
    <property type="project" value="InterPro"/>
</dbReference>
<reference evidence="2 3" key="2">
    <citation type="journal article" date="2012" name="Stand. Genomic Sci.">
        <title>Complete genome sequence of the orange-red pigmented, radioresistant Deinococcus proteolyticus type strain (MRP(T)).</title>
        <authorList>
            <person name="Copeland A."/>
            <person name="Zeytun A."/>
            <person name="Yassawong M."/>
            <person name="Nolan M."/>
            <person name="Lucas S."/>
            <person name="Hammon N."/>
            <person name="Deshpande S."/>
            <person name="Cheng J.F."/>
            <person name="Han C."/>
            <person name="Tapia R."/>
            <person name="Goodwin L.A."/>
            <person name="Pitluck S."/>
            <person name="Mavromatis K."/>
            <person name="Liolios K."/>
            <person name="Pagani I."/>
            <person name="Ivanova N."/>
            <person name="Mikhailova N."/>
            <person name="Pati A."/>
            <person name="Chen A."/>
            <person name="Palaniappan K."/>
            <person name="Land M."/>
            <person name="Hauser L."/>
            <person name="Jeffries C.D."/>
            <person name="Brambilla E.M."/>
            <person name="Rohde M."/>
            <person name="Sikorski J."/>
            <person name="Pukall R."/>
            <person name="Goker M."/>
            <person name="Detter J.C."/>
            <person name="Woyke T."/>
            <person name="Bristow J."/>
            <person name="Eisen J.A."/>
            <person name="Markowitz V."/>
            <person name="Hugenholtz P."/>
            <person name="Kyrpides N.C."/>
            <person name="Klenk H.P."/>
            <person name="Lapidus A."/>
        </authorList>
    </citation>
    <scope>NUCLEOTIDE SEQUENCE [LARGE SCALE GENOMIC DNA]</scope>
    <source>
        <strain evidence="3">ATCC 35074 / DSM 20540 / JCM 6276 / NBRC 101906 / NCIMB 13154 / VKM Ac-1939 / CCM 2703 / MRP</strain>
    </source>
</reference>
<dbReference type="Gene3D" id="3.40.430.10">
    <property type="entry name" value="Dihydrofolate Reductase, subunit A"/>
    <property type="match status" value="1"/>
</dbReference>
<dbReference type="SUPFAM" id="SSF53597">
    <property type="entry name" value="Dihydrofolate reductase-like"/>
    <property type="match status" value="1"/>
</dbReference>
<evidence type="ECO:0000313" key="2">
    <source>
        <dbReference type="EMBL" id="ADY25699.1"/>
    </source>
</evidence>
<gene>
    <name evidence="2" type="ordered locus">Deipr_0536</name>
</gene>